<dbReference type="InterPro" id="IPR023393">
    <property type="entry name" value="START-like_dom_sf"/>
</dbReference>
<proteinExistence type="predicted"/>
<sequence>MGRGGEVTEAARRLCHHVRTDSRKETVVEIRSKWTFDCRPEHVWPHFLHARMDDTRPLLFRLGVPKPVSCRVLEGVPAVGNTRQCTTDRGTIDQRILVLDEQRRLRYRMVASTVWCRDWVGLLEDEFTLTPVAGGRTRVERRTVFSARGFFRPVRQIGLWIALLQAHRYAARNWRRLAMAAQGQAVAMEPARARF</sequence>
<name>A0A6J5CY91_9BURK</name>
<protein>
    <recommendedName>
        <fullName evidence="3">Polyketide cyclase</fullName>
    </recommendedName>
</protein>
<reference evidence="1 2" key="1">
    <citation type="submission" date="2020-04" db="EMBL/GenBank/DDBJ databases">
        <authorList>
            <person name="De Canck E."/>
        </authorList>
    </citation>
    <scope>NUCLEOTIDE SEQUENCE [LARGE SCALE GENOMIC DNA]</scope>
    <source>
        <strain evidence="1 2">LMG 29660</strain>
    </source>
</reference>
<dbReference type="Gene3D" id="3.30.530.20">
    <property type="match status" value="1"/>
</dbReference>
<dbReference type="AlphaFoldDB" id="A0A6J5CY91"/>
<evidence type="ECO:0008006" key="3">
    <source>
        <dbReference type="Google" id="ProtNLM"/>
    </source>
</evidence>
<dbReference type="SUPFAM" id="SSF55961">
    <property type="entry name" value="Bet v1-like"/>
    <property type="match status" value="1"/>
</dbReference>
<organism evidence="1 2">
    <name type="scientific">Burkholderia puraquae</name>
    <dbReference type="NCBI Taxonomy" id="1904757"/>
    <lineage>
        <taxon>Bacteria</taxon>
        <taxon>Pseudomonadati</taxon>
        <taxon>Pseudomonadota</taxon>
        <taxon>Betaproteobacteria</taxon>
        <taxon>Burkholderiales</taxon>
        <taxon>Burkholderiaceae</taxon>
        <taxon>Burkholderia</taxon>
        <taxon>Burkholderia cepacia complex</taxon>
    </lineage>
</organism>
<dbReference type="Proteomes" id="UP000494135">
    <property type="component" value="Unassembled WGS sequence"/>
</dbReference>
<accession>A0A6J5CY91</accession>
<evidence type="ECO:0000313" key="1">
    <source>
        <dbReference type="EMBL" id="CAB3746583.1"/>
    </source>
</evidence>
<gene>
    <name evidence="1" type="ORF">LMG29660_00230</name>
</gene>
<dbReference type="EMBL" id="CADIKG010000001">
    <property type="protein sequence ID" value="CAB3746583.1"/>
    <property type="molecule type" value="Genomic_DNA"/>
</dbReference>
<evidence type="ECO:0000313" key="2">
    <source>
        <dbReference type="Proteomes" id="UP000494135"/>
    </source>
</evidence>